<dbReference type="Gene3D" id="3.40.50.300">
    <property type="entry name" value="P-loop containing nucleotide triphosphate hydrolases"/>
    <property type="match status" value="2"/>
</dbReference>
<reference evidence="10 11" key="2">
    <citation type="submission" date="2013-02" db="EMBL/GenBank/DDBJ databases">
        <title>The Genome Sequence of Plasmodium falciparum 7G8.</title>
        <authorList>
            <consortium name="The Broad Institute Genome Sequencing Platform"/>
            <consortium name="The Broad Institute Genome Sequencing Center for Infectious Disease"/>
            <person name="Neafsey D."/>
            <person name="Cheeseman I."/>
            <person name="Volkman S."/>
            <person name="Adams J."/>
            <person name="Walker B."/>
            <person name="Young S.K."/>
            <person name="Zeng Q."/>
            <person name="Gargeya S."/>
            <person name="Fitzgerald M."/>
            <person name="Haas B."/>
            <person name="Abouelleil A."/>
            <person name="Alvarado L."/>
            <person name="Arachchi H.M."/>
            <person name="Berlin A.M."/>
            <person name="Chapman S.B."/>
            <person name="Dewar J."/>
            <person name="Goldberg J."/>
            <person name="Griggs A."/>
            <person name="Gujja S."/>
            <person name="Hansen M."/>
            <person name="Howarth C."/>
            <person name="Imamovic A."/>
            <person name="Larimer J."/>
            <person name="McCowan C."/>
            <person name="Murphy C."/>
            <person name="Neiman D."/>
            <person name="Pearson M."/>
            <person name="Priest M."/>
            <person name="Roberts A."/>
            <person name="Saif S."/>
            <person name="Shea T."/>
            <person name="Sisk P."/>
            <person name="Sykes S."/>
            <person name="Wortman J."/>
            <person name="Nusbaum C."/>
            <person name="Birren B."/>
        </authorList>
    </citation>
    <scope>NUCLEOTIDE SEQUENCE [LARGE SCALE GENOMIC DNA]</scope>
    <source>
        <strain evidence="10 11">7G8</strain>
    </source>
</reference>
<dbReference type="Pfam" id="PF00270">
    <property type="entry name" value="DEAD"/>
    <property type="match status" value="1"/>
</dbReference>
<dbReference type="OrthoDB" id="10256233at2759"/>
<dbReference type="PANTHER" id="PTHR24031">
    <property type="entry name" value="RNA HELICASE"/>
    <property type="match status" value="1"/>
</dbReference>
<evidence type="ECO:0000259" key="9">
    <source>
        <dbReference type="PROSITE" id="PS51194"/>
    </source>
</evidence>
<dbReference type="PROSITE" id="PS51192">
    <property type="entry name" value="HELICASE_ATP_BIND_1"/>
    <property type="match status" value="1"/>
</dbReference>
<dbReference type="GO" id="GO:0016787">
    <property type="term" value="F:hydrolase activity"/>
    <property type="evidence" value="ECO:0007669"/>
    <property type="project" value="UniProtKB-KW"/>
</dbReference>
<feature type="transmembrane region" description="Helical" evidence="7">
    <location>
        <begin position="6"/>
        <end position="22"/>
    </location>
</feature>
<dbReference type="SMART" id="SM00487">
    <property type="entry name" value="DEXDc"/>
    <property type="match status" value="1"/>
</dbReference>
<feature type="region of interest" description="Disordered" evidence="6">
    <location>
        <begin position="356"/>
        <end position="391"/>
    </location>
</feature>
<organism evidence="10 11">
    <name type="scientific">Plasmodium falciparum (isolate 7G8)</name>
    <dbReference type="NCBI Taxonomy" id="57266"/>
    <lineage>
        <taxon>Eukaryota</taxon>
        <taxon>Sar</taxon>
        <taxon>Alveolata</taxon>
        <taxon>Apicomplexa</taxon>
        <taxon>Aconoidasida</taxon>
        <taxon>Haemosporida</taxon>
        <taxon>Plasmodiidae</taxon>
        <taxon>Plasmodium</taxon>
        <taxon>Plasmodium (Laverania)</taxon>
    </lineage>
</organism>
<accession>W7FAP7</accession>
<evidence type="ECO:0000256" key="6">
    <source>
        <dbReference type="SAM" id="MobiDB-lite"/>
    </source>
</evidence>
<dbReference type="GO" id="GO:0003724">
    <property type="term" value="F:RNA helicase activity"/>
    <property type="evidence" value="ECO:0007669"/>
    <property type="project" value="UniProtKB-EC"/>
</dbReference>
<name>W7FAP7_PLAF8</name>
<dbReference type="EMBL" id="KE123632">
    <property type="protein sequence ID" value="EUR66826.1"/>
    <property type="molecule type" value="Genomic_DNA"/>
</dbReference>
<feature type="compositionally biased region" description="Low complexity" evidence="6">
    <location>
        <begin position="371"/>
        <end position="389"/>
    </location>
</feature>
<dbReference type="InterPro" id="IPR011545">
    <property type="entry name" value="DEAD/DEAH_box_helicase_dom"/>
</dbReference>
<proteinExistence type="inferred from homology"/>
<comment type="function">
    <text evidence="5">RNA helicase.</text>
</comment>
<keyword evidence="1 5" id="KW-0547">Nucleotide-binding</keyword>
<evidence type="ECO:0000256" key="4">
    <source>
        <dbReference type="ARBA" id="ARBA00022884"/>
    </source>
</evidence>
<dbReference type="InterPro" id="IPR027417">
    <property type="entry name" value="P-loop_NTPase"/>
</dbReference>
<protein>
    <recommendedName>
        <fullName evidence="5">ATP-dependent RNA helicase</fullName>
        <ecNumber evidence="5">3.6.4.13</ecNumber>
    </recommendedName>
</protein>
<reference evidence="11" key="1">
    <citation type="submission" date="2007-11" db="EMBL/GenBank/DDBJ databases">
        <authorList>
            <consortium name="The Broad Institute Genome Sequencing Platform"/>
            <person name="Volkman S.K."/>
            <person name="Daily J.P."/>
            <person name="Sarr O."/>
            <person name="Ndiaye D."/>
            <person name="Ndir O."/>
            <person name="Mboup S."/>
            <person name="Lukens A."/>
            <person name="Stange-Thomann N."/>
            <person name="Mauceli E."/>
            <person name="Gnerre S."/>
            <person name="Jaffe D."/>
            <person name="Zainoun J."/>
            <person name="Wiegand R.C."/>
            <person name="Birren B."/>
            <person name="Galagan J."/>
            <person name="Lander E."/>
            <person name="Wirth D.F."/>
        </authorList>
    </citation>
    <scope>NUCLEOTIDE SEQUENCE [LARGE SCALE GENOMIC DNA]</scope>
    <source>
        <strain evidence="11">7G8</strain>
    </source>
</reference>
<keyword evidence="7" id="KW-1133">Transmembrane helix</keyword>
<dbReference type="GO" id="GO:0005524">
    <property type="term" value="F:ATP binding"/>
    <property type="evidence" value="ECO:0007669"/>
    <property type="project" value="UniProtKB-UniRule"/>
</dbReference>
<dbReference type="PROSITE" id="PS51194">
    <property type="entry name" value="HELICASE_CTER"/>
    <property type="match status" value="1"/>
</dbReference>
<comment type="catalytic activity">
    <reaction evidence="5">
        <text>ATP + H2O = ADP + phosphate + H(+)</text>
        <dbReference type="Rhea" id="RHEA:13065"/>
        <dbReference type="ChEBI" id="CHEBI:15377"/>
        <dbReference type="ChEBI" id="CHEBI:15378"/>
        <dbReference type="ChEBI" id="CHEBI:30616"/>
        <dbReference type="ChEBI" id="CHEBI:43474"/>
        <dbReference type="ChEBI" id="CHEBI:456216"/>
        <dbReference type="EC" id="3.6.4.13"/>
    </reaction>
</comment>
<evidence type="ECO:0000313" key="10">
    <source>
        <dbReference type="EMBL" id="EUR66826.1"/>
    </source>
</evidence>
<keyword evidence="7" id="KW-0812">Transmembrane</keyword>
<sequence length="826" mass="98839">MENYINKILFLLIFFIFHLNSTKNYKKTYRYIISFLLYFINILYAQKIWGNGKKQIRCCFIKNLYNNNRGIFRLLDNDIKRKYNIIYLKKKNNGFANNEHAFVKNTVFIERGQNDENKINYVQGNFDENVKDIKYLSDMQKNFIYLLERNNNLLVHAKTSSGKTTICLYYLILKFFYNCEFIFKEDIEREEYIMKNDYIDRNIYESKNKSRKYFNQNKYRFIPYSEKYSEISDIKEYTNLMIENKCKTKLKKDEKVLILCPSKELCVQVAQNILSFMNNKNESLIKLFIDKDYKNENKEKQNFKEEECINKMEHIQINECDDHYMHHTSKHSVNNNKDTMDIEENKLYMLEHDNLNEDNSSSKVKKKNKINDNNNNSNNNSNNNNNNNSRSQLHHMVNLKGVRYLIGTPTCFRSYLLNLDKENLKNFLQSIKYIFYDEIDKLLPSVSKRSLLKNKKNIKSKTAYLILETLMYINKKNLIFIGCSSTLNRELHRKIFKLLCLNKNNAKKKIYILREKKNLLDNKENDGMTRIDNITNLIDIPIKNNEKKKNISEKKLSSSNEHIDDNNNSNNIINDEQEEIENNEQYNLNYYLNEENAFQKYIIKVKLPSTIYHFYHLMTDETYENKIKEIHKIIETFKNQKILILIKNGYSLIQLKKYLEMNNIFAVLLHEKLQISLRYNNDNINNMCEHYEDIKDLKSIPNDDKHTYINKYPIIISSFDSIRGFHINNLDMVLLCNKPKNVNEYIHLCGRVGRRKKIGYSVTLENDKNINIMNNWFNNIKVYFNKLSLKSDPVIDEKINNELENQEKNHLNYVASCILDELQENT</sequence>
<comment type="similarity">
    <text evidence="5">Belongs to the DEAD box helicase family.</text>
</comment>
<comment type="domain">
    <text evidence="5">The Q motif is unique to and characteristic of the DEAD box family of RNA helicases and controls ATP binding and hydrolysis.</text>
</comment>
<gene>
    <name evidence="10" type="ORF">PFBG_04406</name>
</gene>
<keyword evidence="7" id="KW-0472">Membrane</keyword>
<dbReference type="FunFam" id="3.40.50.300:FF:002025">
    <property type="entry name" value="DEAD box helicase, putative"/>
    <property type="match status" value="1"/>
</dbReference>
<keyword evidence="2 5" id="KW-0378">Hydrolase</keyword>
<dbReference type="GO" id="GO:0003723">
    <property type="term" value="F:RNA binding"/>
    <property type="evidence" value="ECO:0007669"/>
    <property type="project" value="UniProtKB-UniRule"/>
</dbReference>
<evidence type="ECO:0000256" key="7">
    <source>
        <dbReference type="SAM" id="Phobius"/>
    </source>
</evidence>
<evidence type="ECO:0000313" key="11">
    <source>
        <dbReference type="Proteomes" id="UP000030688"/>
    </source>
</evidence>
<keyword evidence="4 5" id="KW-0694">RNA-binding</keyword>
<feature type="compositionally biased region" description="Basic and acidic residues" evidence="6">
    <location>
        <begin position="550"/>
        <end position="565"/>
    </location>
</feature>
<evidence type="ECO:0000256" key="5">
    <source>
        <dbReference type="RuleBase" id="RU365068"/>
    </source>
</evidence>
<keyword evidence="3 5" id="KW-0067">ATP-binding</keyword>
<feature type="region of interest" description="Disordered" evidence="6">
    <location>
        <begin position="550"/>
        <end position="571"/>
    </location>
</feature>
<dbReference type="AlphaFoldDB" id="W7FAP7"/>
<feature type="transmembrane region" description="Helical" evidence="7">
    <location>
        <begin position="29"/>
        <end position="49"/>
    </location>
</feature>
<dbReference type="Proteomes" id="UP000030688">
    <property type="component" value="Unassembled WGS sequence"/>
</dbReference>
<evidence type="ECO:0000256" key="2">
    <source>
        <dbReference type="ARBA" id="ARBA00022801"/>
    </source>
</evidence>
<evidence type="ECO:0000259" key="8">
    <source>
        <dbReference type="PROSITE" id="PS51192"/>
    </source>
</evidence>
<feature type="domain" description="Helicase ATP-binding" evidence="8">
    <location>
        <begin position="144"/>
        <end position="505"/>
    </location>
</feature>
<dbReference type="InterPro" id="IPR001650">
    <property type="entry name" value="Helicase_C-like"/>
</dbReference>
<dbReference type="SUPFAM" id="SSF52540">
    <property type="entry name" value="P-loop containing nucleoside triphosphate hydrolases"/>
    <property type="match status" value="2"/>
</dbReference>
<keyword evidence="5" id="KW-0347">Helicase</keyword>
<dbReference type="VEuPathDB" id="PlasmoDB:Pf7G8_130017900"/>
<dbReference type="InterPro" id="IPR014001">
    <property type="entry name" value="Helicase_ATP-bd"/>
</dbReference>
<feature type="domain" description="Helicase C-terminal" evidence="9">
    <location>
        <begin position="626"/>
        <end position="811"/>
    </location>
</feature>
<dbReference type="EC" id="3.6.4.13" evidence="5"/>
<evidence type="ECO:0000256" key="1">
    <source>
        <dbReference type="ARBA" id="ARBA00022741"/>
    </source>
</evidence>
<evidence type="ECO:0000256" key="3">
    <source>
        <dbReference type="ARBA" id="ARBA00022840"/>
    </source>
</evidence>